<dbReference type="EMBL" id="HBGE01096110">
    <property type="protein sequence ID" value="CAD9180418.1"/>
    <property type="molecule type" value="Transcribed_RNA"/>
</dbReference>
<reference evidence="2" key="1">
    <citation type="submission" date="2021-01" db="EMBL/GenBank/DDBJ databases">
        <authorList>
            <person name="Corre E."/>
            <person name="Pelletier E."/>
            <person name="Niang G."/>
            <person name="Scheremetjew M."/>
            <person name="Finn R."/>
            <person name="Kale V."/>
            <person name="Holt S."/>
            <person name="Cochrane G."/>
            <person name="Meng A."/>
            <person name="Brown T."/>
            <person name="Cohen L."/>
        </authorList>
    </citation>
    <scope>NUCLEOTIDE SEQUENCE</scope>
    <source>
        <strain evidence="2">OF101</strain>
    </source>
</reference>
<protein>
    <submittedName>
        <fullName evidence="2">Uncharacterized protein</fullName>
    </submittedName>
</protein>
<name>A0A7S1WPX2_ALECA</name>
<feature type="transmembrane region" description="Helical" evidence="1">
    <location>
        <begin position="26"/>
        <end position="44"/>
    </location>
</feature>
<evidence type="ECO:0000256" key="1">
    <source>
        <dbReference type="SAM" id="Phobius"/>
    </source>
</evidence>
<dbReference type="AlphaFoldDB" id="A0A7S1WPX2"/>
<keyword evidence="1" id="KW-1133">Transmembrane helix</keyword>
<keyword evidence="1" id="KW-0472">Membrane</keyword>
<sequence>MVQKNLLEKALGIRFAASFHWDPHPVVGLSALCFGVASSAFLAVEVCILRTVEPPYSKGTPLQLFLYPLLALGYAGAVVTCGLADFVFIRRGHRSTYGKVDIYCAAAVFFLSVGDFALRASPAETAVLAGSAIAAFMFSGMSTSFEQWVCRHCFWHAAGGCIGTYGALRLAPEHARIADAVWFFAFVGLGIYAAFASVALVCYFHFVPEGRRNELWNEGAKYAHWKSVVPA</sequence>
<organism evidence="2">
    <name type="scientific">Alexandrium catenella</name>
    <name type="common">Red tide dinoflagellate</name>
    <name type="synonym">Gonyaulax catenella</name>
    <dbReference type="NCBI Taxonomy" id="2925"/>
    <lineage>
        <taxon>Eukaryota</taxon>
        <taxon>Sar</taxon>
        <taxon>Alveolata</taxon>
        <taxon>Dinophyceae</taxon>
        <taxon>Gonyaulacales</taxon>
        <taxon>Pyrocystaceae</taxon>
        <taxon>Alexandrium</taxon>
    </lineage>
</organism>
<feature type="transmembrane region" description="Helical" evidence="1">
    <location>
        <begin position="126"/>
        <end position="145"/>
    </location>
</feature>
<keyword evidence="1" id="KW-0812">Transmembrane</keyword>
<feature type="transmembrane region" description="Helical" evidence="1">
    <location>
        <begin position="152"/>
        <end position="168"/>
    </location>
</feature>
<feature type="transmembrane region" description="Helical" evidence="1">
    <location>
        <begin position="64"/>
        <end position="88"/>
    </location>
</feature>
<gene>
    <name evidence="2" type="ORF">ACAT0790_LOCUS57190</name>
</gene>
<evidence type="ECO:0000313" key="2">
    <source>
        <dbReference type="EMBL" id="CAD9180418.1"/>
    </source>
</evidence>
<accession>A0A7S1WPX2</accession>
<proteinExistence type="predicted"/>
<feature type="transmembrane region" description="Helical" evidence="1">
    <location>
        <begin position="180"/>
        <end position="206"/>
    </location>
</feature>
<feature type="transmembrane region" description="Helical" evidence="1">
    <location>
        <begin position="100"/>
        <end position="120"/>
    </location>
</feature>